<gene>
    <name evidence="1" type="ORF">PGT21_015152</name>
</gene>
<dbReference type="OrthoDB" id="2505635at2759"/>
<name>A0A5B0N2L3_PUCGR</name>
<dbReference type="InterPro" id="IPR012337">
    <property type="entry name" value="RNaseH-like_sf"/>
</dbReference>
<reference evidence="1 2" key="1">
    <citation type="submission" date="2019-05" db="EMBL/GenBank/DDBJ databases">
        <title>Emergence of the Ug99 lineage of the wheat stem rust pathogen through somatic hybridization.</title>
        <authorList>
            <person name="Li F."/>
            <person name="Upadhyaya N.M."/>
            <person name="Sperschneider J."/>
            <person name="Matny O."/>
            <person name="Nguyen-Phuc H."/>
            <person name="Mago R."/>
            <person name="Raley C."/>
            <person name="Miller M.E."/>
            <person name="Silverstein K.A.T."/>
            <person name="Henningsen E."/>
            <person name="Hirsch C.D."/>
            <person name="Visser B."/>
            <person name="Pretorius Z.A."/>
            <person name="Steffenson B.J."/>
            <person name="Schwessinger B."/>
            <person name="Dodds P.N."/>
            <person name="Figueroa M."/>
        </authorList>
    </citation>
    <scope>NUCLEOTIDE SEQUENCE [LARGE SCALE GENOMIC DNA]</scope>
    <source>
        <strain evidence="1">21-0</strain>
    </source>
</reference>
<evidence type="ECO:0000313" key="2">
    <source>
        <dbReference type="Proteomes" id="UP000324748"/>
    </source>
</evidence>
<dbReference type="EMBL" id="VSWC01000119">
    <property type="protein sequence ID" value="KAA1082806.1"/>
    <property type="molecule type" value="Genomic_DNA"/>
</dbReference>
<accession>A0A5B0N2L3</accession>
<proteinExistence type="predicted"/>
<dbReference type="AlphaFoldDB" id="A0A5B0N2L3"/>
<dbReference type="Proteomes" id="UP000324748">
    <property type="component" value="Unassembled WGS sequence"/>
</dbReference>
<dbReference type="SUPFAM" id="SSF53098">
    <property type="entry name" value="Ribonuclease H-like"/>
    <property type="match status" value="1"/>
</dbReference>
<evidence type="ECO:0000313" key="1">
    <source>
        <dbReference type="EMBL" id="KAA1082806.1"/>
    </source>
</evidence>
<comment type="caution">
    <text evidence="1">The sequence shown here is derived from an EMBL/GenBank/DDBJ whole genome shotgun (WGS) entry which is preliminary data.</text>
</comment>
<sequence length="61" mass="6848">MAVTAHFINENFQMRDLTLAVPHVEGVHNGKKFAELFYDVLDRYSAIELLHTITADNASGD</sequence>
<keyword evidence="2" id="KW-1185">Reference proteome</keyword>
<protein>
    <submittedName>
        <fullName evidence="1">Uncharacterized protein</fullName>
    </submittedName>
</protein>
<organism evidence="1 2">
    <name type="scientific">Puccinia graminis f. sp. tritici</name>
    <dbReference type="NCBI Taxonomy" id="56615"/>
    <lineage>
        <taxon>Eukaryota</taxon>
        <taxon>Fungi</taxon>
        <taxon>Dikarya</taxon>
        <taxon>Basidiomycota</taxon>
        <taxon>Pucciniomycotina</taxon>
        <taxon>Pucciniomycetes</taxon>
        <taxon>Pucciniales</taxon>
        <taxon>Pucciniaceae</taxon>
        <taxon>Puccinia</taxon>
    </lineage>
</organism>